<dbReference type="GO" id="GO:0003676">
    <property type="term" value="F:nucleic acid binding"/>
    <property type="evidence" value="ECO:0007669"/>
    <property type="project" value="InterPro"/>
</dbReference>
<dbReference type="GO" id="GO:0046872">
    <property type="term" value="F:metal ion binding"/>
    <property type="evidence" value="ECO:0007669"/>
    <property type="project" value="UniProtKB-KW"/>
</dbReference>
<dbReference type="PANTHER" id="PTHR42648:SF26">
    <property type="entry name" value="INTEGRASE CATALYTIC DOMAIN-CONTAINING PROTEIN"/>
    <property type="match status" value="1"/>
</dbReference>
<sequence length="736" mass="83207">MGKDKVTNRVLFQGKSDHGLYPIPCSIPSSTHVDNKQPKMAFLGQQIHSSLWHRHLGHPTNEASVKYFQSDGGGEYMSHQFQDFLSTHGIVHQVSCPYTPQQNGLAERKNRHFVETAITLLTEASMPDKFWFHAMAHSAYLINRMPSKVLANKSPYFRLMQKLPDIGYLRVFGTTVYPCLRGTNSHKLQPRTAACVFMGYLMGYKGVLCYNCSTQRFVISRHVIHDELVYPFKHPSTFHSNICHLCLHLFPLIYLPLLSFHLRPLFPMPIIVLLSQSSRVFPAAPSPLAPPDASFYSVQPLADSFPVSSGEHMPPIDHVISSSSSSLSSSRNIHPMTTRSKSGLCQQKSFEDYQCFTSMHDSTTLDEPSTFRVAFFSPAWIKTIKEEISALTMHAGYMWIYKIKRNSDETVSRYKARLVAQGFSQEAGFDYEETFSPVVRHTTVRLILSLAYINGWSLRQLDVKNVFLHGDLDEEVYMKQPQGFEDSSHPEYVCKLQKSLYGLKQAPRAWNAKFTGYLPSLGFKMSHSDPSLFVKISDSAIVVLLLYVDDIILTGSNSHVIQEVITDLGSVFDLKDLGPLTFFRGLQISYKSNGDLFISQQKYAKDLLVKAGMESCRSCPTPSKPHTQVLPTDGEPLKEPSIYRSIVGALQYLTFTRPDLAYSVNTVCQFMNNPTEVHFQLVKRILRYIQGTLHYVMQIRLGTLPLDDQPQVLLSSWVPIQFHGSLRATPPPPICP</sequence>
<dbReference type="InterPro" id="IPR012337">
    <property type="entry name" value="RNaseH-like_sf"/>
</dbReference>
<dbReference type="InterPro" id="IPR001584">
    <property type="entry name" value="Integrase_cat-core"/>
</dbReference>
<evidence type="ECO:0000259" key="3">
    <source>
        <dbReference type="PROSITE" id="PS50994"/>
    </source>
</evidence>
<dbReference type="InterPro" id="IPR036397">
    <property type="entry name" value="RNaseH_sf"/>
</dbReference>
<evidence type="ECO:0000313" key="4">
    <source>
        <dbReference type="EMBL" id="BBH04012.1"/>
    </source>
</evidence>
<dbReference type="SUPFAM" id="SSF53098">
    <property type="entry name" value="Ribonuclease H-like"/>
    <property type="match status" value="1"/>
</dbReference>
<dbReference type="PROSITE" id="PS50994">
    <property type="entry name" value="INTEGRASE"/>
    <property type="match status" value="1"/>
</dbReference>
<dbReference type="AlphaFoldDB" id="A0A4Y1RI92"/>
<proteinExistence type="predicted"/>
<dbReference type="SUPFAM" id="SSF56672">
    <property type="entry name" value="DNA/RNA polymerases"/>
    <property type="match status" value="1"/>
</dbReference>
<dbReference type="InterPro" id="IPR013103">
    <property type="entry name" value="RVT_2"/>
</dbReference>
<dbReference type="GO" id="GO:0016787">
    <property type="term" value="F:hydrolase activity"/>
    <property type="evidence" value="ECO:0007669"/>
    <property type="project" value="UniProtKB-KW"/>
</dbReference>
<dbReference type="Pfam" id="PF25597">
    <property type="entry name" value="SH3_retrovirus"/>
    <property type="match status" value="1"/>
</dbReference>
<dbReference type="InterPro" id="IPR057670">
    <property type="entry name" value="SH3_retrovirus"/>
</dbReference>
<evidence type="ECO:0000256" key="2">
    <source>
        <dbReference type="ARBA" id="ARBA00022801"/>
    </source>
</evidence>
<dbReference type="InterPro" id="IPR039537">
    <property type="entry name" value="Retrotran_Ty1/copia-like"/>
</dbReference>
<keyword evidence="1" id="KW-0479">Metal-binding</keyword>
<dbReference type="InterPro" id="IPR043502">
    <property type="entry name" value="DNA/RNA_pol_sf"/>
</dbReference>
<gene>
    <name evidence="4" type="ORF">Prudu_015041</name>
</gene>
<feature type="domain" description="Integrase catalytic" evidence="3">
    <location>
        <begin position="66"/>
        <end position="163"/>
    </location>
</feature>
<protein>
    <recommendedName>
        <fullName evidence="3">Integrase catalytic domain-containing protein</fullName>
    </recommendedName>
</protein>
<dbReference type="GO" id="GO:0015074">
    <property type="term" value="P:DNA integration"/>
    <property type="evidence" value="ECO:0007669"/>
    <property type="project" value="InterPro"/>
</dbReference>
<dbReference type="Pfam" id="PF07727">
    <property type="entry name" value="RVT_2"/>
    <property type="match status" value="1"/>
</dbReference>
<evidence type="ECO:0000256" key="1">
    <source>
        <dbReference type="ARBA" id="ARBA00022723"/>
    </source>
</evidence>
<dbReference type="Gene3D" id="3.30.420.10">
    <property type="entry name" value="Ribonuclease H-like superfamily/Ribonuclease H"/>
    <property type="match status" value="1"/>
</dbReference>
<reference evidence="4" key="1">
    <citation type="journal article" date="2019" name="Science">
        <title>Mutation of a bHLH transcription factor allowed almond domestication.</title>
        <authorList>
            <person name="Sanchez-Perez R."/>
            <person name="Pavan S."/>
            <person name="Mazzeo R."/>
            <person name="Moldovan C."/>
            <person name="Aiese Cigliano R."/>
            <person name="Del Cueto J."/>
            <person name="Ricciardi F."/>
            <person name="Lotti C."/>
            <person name="Ricciardi L."/>
            <person name="Dicenta F."/>
            <person name="Lopez-Marques R.L."/>
            <person name="Lindberg Moller B."/>
        </authorList>
    </citation>
    <scope>NUCLEOTIDE SEQUENCE</scope>
</reference>
<dbReference type="PANTHER" id="PTHR42648">
    <property type="entry name" value="TRANSPOSASE, PUTATIVE-RELATED"/>
    <property type="match status" value="1"/>
</dbReference>
<dbReference type="EMBL" id="AP019301">
    <property type="protein sequence ID" value="BBH04012.1"/>
    <property type="molecule type" value="Genomic_DNA"/>
</dbReference>
<keyword evidence="2" id="KW-0378">Hydrolase</keyword>
<name>A0A4Y1RI92_PRUDU</name>
<accession>A0A4Y1RI92</accession>
<organism evidence="4">
    <name type="scientific">Prunus dulcis</name>
    <name type="common">Almond</name>
    <name type="synonym">Amygdalus dulcis</name>
    <dbReference type="NCBI Taxonomy" id="3755"/>
    <lineage>
        <taxon>Eukaryota</taxon>
        <taxon>Viridiplantae</taxon>
        <taxon>Streptophyta</taxon>
        <taxon>Embryophyta</taxon>
        <taxon>Tracheophyta</taxon>
        <taxon>Spermatophyta</taxon>
        <taxon>Magnoliopsida</taxon>
        <taxon>eudicotyledons</taxon>
        <taxon>Gunneridae</taxon>
        <taxon>Pentapetalae</taxon>
        <taxon>rosids</taxon>
        <taxon>fabids</taxon>
        <taxon>Rosales</taxon>
        <taxon>Rosaceae</taxon>
        <taxon>Amygdaloideae</taxon>
        <taxon>Amygdaleae</taxon>
        <taxon>Prunus</taxon>
    </lineage>
</organism>